<reference evidence="5 6" key="1">
    <citation type="journal article" date="2022" name="Nat. Plants">
        <title>Genomes of leafy and leafless Platanthera orchids illuminate the evolution of mycoheterotrophy.</title>
        <authorList>
            <person name="Li M.H."/>
            <person name="Liu K.W."/>
            <person name="Li Z."/>
            <person name="Lu H.C."/>
            <person name="Ye Q.L."/>
            <person name="Zhang D."/>
            <person name="Wang J.Y."/>
            <person name="Li Y.F."/>
            <person name="Zhong Z.M."/>
            <person name="Liu X."/>
            <person name="Yu X."/>
            <person name="Liu D.K."/>
            <person name="Tu X.D."/>
            <person name="Liu B."/>
            <person name="Hao Y."/>
            <person name="Liao X.Y."/>
            <person name="Jiang Y.T."/>
            <person name="Sun W.H."/>
            <person name="Chen J."/>
            <person name="Chen Y.Q."/>
            <person name="Ai Y."/>
            <person name="Zhai J.W."/>
            <person name="Wu S.S."/>
            <person name="Zhou Z."/>
            <person name="Hsiao Y.Y."/>
            <person name="Wu W.L."/>
            <person name="Chen Y.Y."/>
            <person name="Lin Y.F."/>
            <person name="Hsu J.L."/>
            <person name="Li C.Y."/>
            <person name="Wang Z.W."/>
            <person name="Zhao X."/>
            <person name="Zhong W.Y."/>
            <person name="Ma X.K."/>
            <person name="Ma L."/>
            <person name="Huang J."/>
            <person name="Chen G.Z."/>
            <person name="Huang M.Z."/>
            <person name="Huang L."/>
            <person name="Peng D.H."/>
            <person name="Luo Y.B."/>
            <person name="Zou S.Q."/>
            <person name="Chen S.P."/>
            <person name="Lan S."/>
            <person name="Tsai W.C."/>
            <person name="Van de Peer Y."/>
            <person name="Liu Z.J."/>
        </authorList>
    </citation>
    <scope>NUCLEOTIDE SEQUENCE [LARGE SCALE GENOMIC DNA]</scope>
    <source>
        <strain evidence="5">Lor288</strain>
    </source>
</reference>
<name>A0ABR2MK60_9ASPA</name>
<gene>
    <name evidence="5" type="primary">RAR1</name>
    <name evidence="5" type="ORF">KSP40_PGU014445</name>
</gene>
<dbReference type="PANTHER" id="PTHR47895">
    <property type="entry name" value="CYSTEINE AND HISTIDINE-RICH DOMAIN-CONTAINING PROTEIN RAR1"/>
    <property type="match status" value="1"/>
</dbReference>
<dbReference type="InterPro" id="IPR007051">
    <property type="entry name" value="CHORD_dom"/>
</dbReference>
<evidence type="ECO:0000313" key="6">
    <source>
        <dbReference type="Proteomes" id="UP001412067"/>
    </source>
</evidence>
<evidence type="ECO:0000256" key="3">
    <source>
        <dbReference type="ARBA" id="ARBA00022833"/>
    </source>
</evidence>
<dbReference type="InterPro" id="IPR043316">
    <property type="entry name" value="RAR1"/>
</dbReference>
<evidence type="ECO:0000256" key="2">
    <source>
        <dbReference type="ARBA" id="ARBA00022737"/>
    </source>
</evidence>
<protein>
    <submittedName>
        <fullName evidence="5">Cysteine and histidine-rich domain-containing protein RAR1</fullName>
    </submittedName>
</protein>
<feature type="domain" description="CHORD" evidence="4">
    <location>
        <begin position="36"/>
        <end position="62"/>
    </location>
</feature>
<comment type="caution">
    <text evidence="5">The sequence shown here is derived from an EMBL/GenBank/DDBJ whole genome shotgun (WGS) entry which is preliminary data.</text>
</comment>
<evidence type="ECO:0000259" key="4">
    <source>
        <dbReference type="Pfam" id="PF04968"/>
    </source>
</evidence>
<proteinExistence type="predicted"/>
<dbReference type="Proteomes" id="UP001412067">
    <property type="component" value="Unassembled WGS sequence"/>
</dbReference>
<evidence type="ECO:0000256" key="1">
    <source>
        <dbReference type="ARBA" id="ARBA00022723"/>
    </source>
</evidence>
<keyword evidence="2" id="KW-0677">Repeat</keyword>
<accession>A0ABR2MK60</accession>
<evidence type="ECO:0000313" key="5">
    <source>
        <dbReference type="EMBL" id="KAK8964510.1"/>
    </source>
</evidence>
<keyword evidence="1" id="KW-0479">Metal-binding</keyword>
<dbReference type="EMBL" id="JBBWWR010000007">
    <property type="protein sequence ID" value="KAK8964510.1"/>
    <property type="molecule type" value="Genomic_DNA"/>
</dbReference>
<keyword evidence="3" id="KW-0862">Zinc</keyword>
<sequence length="133" mass="15193">MSCFGSSKMMHTENLAFAAGSWKKKRLNWCLQHLASIRDGMKEWSCCKQRSHDFSLFLAIPGAYYFRKIDLTNWVCKVAEDLASWQGDSRPRLVGENIGELAYWVSSLETRPFAYCLVGASTVFVNCLVCYRS</sequence>
<dbReference type="PANTHER" id="PTHR47895:SF2">
    <property type="entry name" value="CYSTEINE AND HISTIDINE-RICH DOMAIN-CONTAINING PROTEIN RAR1"/>
    <property type="match status" value="1"/>
</dbReference>
<dbReference type="Gene3D" id="4.10.1130.20">
    <property type="match status" value="1"/>
</dbReference>
<keyword evidence="6" id="KW-1185">Reference proteome</keyword>
<organism evidence="5 6">
    <name type="scientific">Platanthera guangdongensis</name>
    <dbReference type="NCBI Taxonomy" id="2320717"/>
    <lineage>
        <taxon>Eukaryota</taxon>
        <taxon>Viridiplantae</taxon>
        <taxon>Streptophyta</taxon>
        <taxon>Embryophyta</taxon>
        <taxon>Tracheophyta</taxon>
        <taxon>Spermatophyta</taxon>
        <taxon>Magnoliopsida</taxon>
        <taxon>Liliopsida</taxon>
        <taxon>Asparagales</taxon>
        <taxon>Orchidaceae</taxon>
        <taxon>Orchidoideae</taxon>
        <taxon>Orchideae</taxon>
        <taxon>Orchidinae</taxon>
        <taxon>Platanthera</taxon>
    </lineage>
</organism>
<dbReference type="Pfam" id="PF04968">
    <property type="entry name" value="CHORD"/>
    <property type="match status" value="1"/>
</dbReference>